<dbReference type="Pfam" id="PF01210">
    <property type="entry name" value="NAD_Gly3P_dh_N"/>
    <property type="match status" value="1"/>
</dbReference>
<evidence type="ECO:0000256" key="12">
    <source>
        <dbReference type="RuleBase" id="RU000439"/>
    </source>
</evidence>
<keyword evidence="2 7" id="KW-0444">Lipid biosynthesis</keyword>
<dbReference type="Gene3D" id="1.10.1040.10">
    <property type="entry name" value="N-(1-d-carboxylethyl)-l-norvaline Dehydrogenase, domain 2"/>
    <property type="match status" value="1"/>
</dbReference>
<feature type="binding site" evidence="7">
    <location>
        <position position="54"/>
    </location>
    <ligand>
        <name>NADPH</name>
        <dbReference type="ChEBI" id="CHEBI:57783"/>
    </ligand>
</feature>
<feature type="binding site" evidence="10">
    <location>
        <position position="260"/>
    </location>
    <ligand>
        <name>NAD(+)</name>
        <dbReference type="ChEBI" id="CHEBI:57540"/>
    </ligand>
</feature>
<keyword evidence="3 7" id="KW-0560">Oxidoreductase</keyword>
<keyword evidence="7" id="KW-0547">Nucleotide-binding</keyword>
<feature type="binding site" evidence="7">
    <location>
        <position position="261"/>
    </location>
    <ligand>
        <name>sn-glycerol 3-phosphate</name>
        <dbReference type="ChEBI" id="CHEBI:57597"/>
    </ligand>
</feature>
<dbReference type="NCBIfam" id="NF000942">
    <property type="entry name" value="PRK00094.1-4"/>
    <property type="match status" value="1"/>
</dbReference>
<evidence type="ECO:0000256" key="1">
    <source>
        <dbReference type="ARBA" id="ARBA00011009"/>
    </source>
</evidence>
<feature type="binding site" evidence="7">
    <location>
        <position position="145"/>
    </location>
    <ligand>
        <name>NADPH</name>
        <dbReference type="ChEBI" id="CHEBI:57783"/>
    </ligand>
</feature>
<feature type="binding site" evidence="10">
    <location>
        <position position="145"/>
    </location>
    <ligand>
        <name>NAD(+)</name>
        <dbReference type="ChEBI" id="CHEBI:57540"/>
    </ligand>
</feature>
<proteinExistence type="inferred from homology"/>
<dbReference type="PANTHER" id="PTHR11728">
    <property type="entry name" value="GLYCEROL-3-PHOSPHATE DEHYDROGENASE"/>
    <property type="match status" value="1"/>
</dbReference>
<feature type="active site" description="Proton acceptor" evidence="7 8">
    <location>
        <position position="196"/>
    </location>
</feature>
<feature type="binding site" evidence="10">
    <location>
        <begin position="11"/>
        <end position="16"/>
    </location>
    <ligand>
        <name>NAD(+)</name>
        <dbReference type="ChEBI" id="CHEBI:57540"/>
    </ligand>
</feature>
<dbReference type="HAMAP" id="MF_00394">
    <property type="entry name" value="NAD_Glyc3P_dehydrog"/>
    <property type="match status" value="1"/>
</dbReference>
<evidence type="ECO:0000256" key="7">
    <source>
        <dbReference type="HAMAP-Rule" id="MF_00394"/>
    </source>
</evidence>
<evidence type="ECO:0000313" key="15">
    <source>
        <dbReference type="EMBL" id="OGH92347.1"/>
    </source>
</evidence>
<evidence type="ECO:0000256" key="10">
    <source>
        <dbReference type="PIRSR" id="PIRSR000114-3"/>
    </source>
</evidence>
<dbReference type="GO" id="GO:0006650">
    <property type="term" value="P:glycerophospholipid metabolic process"/>
    <property type="evidence" value="ECO:0007669"/>
    <property type="project" value="UniProtKB-UniRule"/>
</dbReference>
<dbReference type="GO" id="GO:0046168">
    <property type="term" value="P:glycerol-3-phosphate catabolic process"/>
    <property type="evidence" value="ECO:0007669"/>
    <property type="project" value="InterPro"/>
</dbReference>
<evidence type="ECO:0000256" key="8">
    <source>
        <dbReference type="PIRSR" id="PIRSR000114-1"/>
    </source>
</evidence>
<dbReference type="EC" id="1.1.1.94" evidence="7"/>
<comment type="caution">
    <text evidence="7">Lacks conserved residue(s) required for the propagation of feature annotation.</text>
</comment>
<feature type="binding site" evidence="7">
    <location>
        <position position="260"/>
    </location>
    <ligand>
        <name>NADPH</name>
        <dbReference type="ChEBI" id="CHEBI:57783"/>
    </ligand>
</feature>
<keyword evidence="7" id="KW-0963">Cytoplasm</keyword>
<evidence type="ECO:0000313" key="16">
    <source>
        <dbReference type="Proteomes" id="UP000176634"/>
    </source>
</evidence>
<keyword evidence="5 7" id="KW-0594">Phospholipid biosynthesis</keyword>
<evidence type="ECO:0000256" key="6">
    <source>
        <dbReference type="ARBA" id="ARBA00023264"/>
    </source>
</evidence>
<evidence type="ECO:0000256" key="2">
    <source>
        <dbReference type="ARBA" id="ARBA00022516"/>
    </source>
</evidence>
<keyword evidence="7" id="KW-0521">NADP</keyword>
<evidence type="ECO:0000256" key="5">
    <source>
        <dbReference type="ARBA" id="ARBA00023209"/>
    </source>
</evidence>
<dbReference type="PIRSF" id="PIRSF000114">
    <property type="entry name" value="Glycerol-3-P_dh"/>
    <property type="match status" value="1"/>
</dbReference>
<comment type="catalytic activity">
    <reaction evidence="7">
        <text>sn-glycerol 3-phosphate + NAD(+) = dihydroxyacetone phosphate + NADH + H(+)</text>
        <dbReference type="Rhea" id="RHEA:11092"/>
        <dbReference type="ChEBI" id="CHEBI:15378"/>
        <dbReference type="ChEBI" id="CHEBI:57540"/>
        <dbReference type="ChEBI" id="CHEBI:57597"/>
        <dbReference type="ChEBI" id="CHEBI:57642"/>
        <dbReference type="ChEBI" id="CHEBI:57945"/>
        <dbReference type="EC" id="1.1.1.94"/>
    </reaction>
</comment>
<dbReference type="InterPro" id="IPR006109">
    <property type="entry name" value="G3P_DH_NAD-dep_C"/>
</dbReference>
<dbReference type="InterPro" id="IPR006168">
    <property type="entry name" value="G3P_DH_NAD-dep"/>
</dbReference>
<feature type="binding site" evidence="9">
    <location>
        <position position="111"/>
    </location>
    <ligand>
        <name>substrate</name>
    </ligand>
</feature>
<comment type="function">
    <text evidence="7">Catalyzes the reduction of the glycolytic intermediate dihydroxyacetone phosphate (DHAP) to sn-glycerol 3-phosphate (G3P), the key precursor for phospholipid synthesis.</text>
</comment>
<evidence type="ECO:0000256" key="11">
    <source>
        <dbReference type="RuleBase" id="RU000437"/>
    </source>
</evidence>
<dbReference type="GO" id="GO:0141152">
    <property type="term" value="F:glycerol-3-phosphate dehydrogenase (NAD+) activity"/>
    <property type="evidence" value="ECO:0007669"/>
    <property type="project" value="RHEA"/>
</dbReference>
<dbReference type="EMBL" id="MFRA01000006">
    <property type="protein sequence ID" value="OGH92347.1"/>
    <property type="molecule type" value="Genomic_DNA"/>
</dbReference>
<protein>
    <recommendedName>
        <fullName evidence="7">Glycerol-3-phosphate dehydrogenase [NAD(P)+]</fullName>
        <ecNumber evidence="7">1.1.1.94</ecNumber>
    </recommendedName>
    <alternativeName>
        <fullName evidence="7">NAD(P)(+)-dependent glycerol-3-phosphate dehydrogenase</fullName>
    </alternativeName>
    <alternativeName>
        <fullName evidence="7">NAD(P)H-dependent dihydroxyacetone-phosphate reductase</fullName>
    </alternativeName>
</protein>
<feature type="binding site" evidence="10">
    <location>
        <position position="88"/>
    </location>
    <ligand>
        <name>NAD(+)</name>
        <dbReference type="ChEBI" id="CHEBI:57540"/>
    </ligand>
</feature>
<dbReference type="GO" id="GO:0008654">
    <property type="term" value="P:phospholipid biosynthetic process"/>
    <property type="evidence" value="ECO:0007669"/>
    <property type="project" value="UniProtKB-KW"/>
</dbReference>
<dbReference type="GO" id="GO:0051287">
    <property type="term" value="F:NAD binding"/>
    <property type="evidence" value="ECO:0007669"/>
    <property type="project" value="InterPro"/>
</dbReference>
<feature type="binding site" evidence="7">
    <location>
        <position position="196"/>
    </location>
    <ligand>
        <name>sn-glycerol 3-phosphate</name>
        <dbReference type="ChEBI" id="CHEBI:57597"/>
    </ligand>
</feature>
<dbReference type="GO" id="GO:0141153">
    <property type="term" value="F:glycerol-3-phosphate dehydrogenase (NADP+) activity"/>
    <property type="evidence" value="ECO:0007669"/>
    <property type="project" value="RHEA"/>
</dbReference>
<feature type="binding site" evidence="7">
    <location>
        <position position="35"/>
    </location>
    <ligand>
        <name>NADPH</name>
        <dbReference type="ChEBI" id="CHEBI:57783"/>
    </ligand>
</feature>
<dbReference type="InterPro" id="IPR036291">
    <property type="entry name" value="NAD(P)-bd_dom_sf"/>
</dbReference>
<feature type="binding site" evidence="7">
    <location>
        <position position="141"/>
    </location>
    <ligand>
        <name>sn-glycerol 3-phosphate</name>
        <dbReference type="ChEBI" id="CHEBI:57597"/>
    </ligand>
</feature>
<keyword evidence="6 7" id="KW-1208">Phospholipid metabolism</keyword>
<dbReference type="UniPathway" id="UPA00940"/>
<feature type="binding site" evidence="7">
    <location>
        <position position="249"/>
    </location>
    <ligand>
        <name>sn-glycerol 3-phosphate</name>
        <dbReference type="ChEBI" id="CHEBI:57597"/>
    </ligand>
</feature>
<comment type="similarity">
    <text evidence="1 7 11">Belongs to the NAD-dependent glycerol-3-phosphate dehydrogenase family.</text>
</comment>
<feature type="binding site" evidence="7">
    <location>
        <position position="259"/>
    </location>
    <ligand>
        <name>sn-glycerol 3-phosphate</name>
        <dbReference type="ChEBI" id="CHEBI:57597"/>
    </ligand>
</feature>
<feature type="binding site" evidence="7">
    <location>
        <position position="111"/>
    </location>
    <ligand>
        <name>NADPH</name>
        <dbReference type="ChEBI" id="CHEBI:57783"/>
    </ligand>
</feature>
<feature type="binding site" evidence="9">
    <location>
        <begin position="260"/>
        <end position="261"/>
    </location>
    <ligand>
        <name>substrate</name>
    </ligand>
</feature>
<comment type="subcellular location">
    <subcellularLocation>
        <location evidence="7">Cytoplasm</location>
    </subcellularLocation>
</comment>
<dbReference type="GO" id="GO:0005975">
    <property type="term" value="P:carbohydrate metabolic process"/>
    <property type="evidence" value="ECO:0007669"/>
    <property type="project" value="InterPro"/>
</dbReference>
<dbReference type="InterPro" id="IPR008927">
    <property type="entry name" value="6-PGluconate_DH-like_C_sf"/>
</dbReference>
<evidence type="ECO:0000259" key="13">
    <source>
        <dbReference type="Pfam" id="PF01210"/>
    </source>
</evidence>
<evidence type="ECO:0000256" key="9">
    <source>
        <dbReference type="PIRSR" id="PIRSR000114-2"/>
    </source>
</evidence>
<dbReference type="PRINTS" id="PR00077">
    <property type="entry name" value="GPDHDRGNASE"/>
</dbReference>
<feature type="domain" description="Glycerol-3-phosphate dehydrogenase NAD-dependent N-terminal" evidence="13">
    <location>
        <begin position="6"/>
        <end position="165"/>
    </location>
</feature>
<dbReference type="SUPFAM" id="SSF51735">
    <property type="entry name" value="NAD(P)-binding Rossmann-fold domains"/>
    <property type="match status" value="1"/>
</dbReference>
<dbReference type="GO" id="GO:0005829">
    <property type="term" value="C:cytosol"/>
    <property type="evidence" value="ECO:0007669"/>
    <property type="project" value="TreeGrafter"/>
</dbReference>
<keyword evidence="4 7" id="KW-0443">Lipid metabolism</keyword>
<evidence type="ECO:0000259" key="14">
    <source>
        <dbReference type="Pfam" id="PF07479"/>
    </source>
</evidence>
<dbReference type="Pfam" id="PF07479">
    <property type="entry name" value="NAD_Gly3P_dh_C"/>
    <property type="match status" value="1"/>
</dbReference>
<feature type="binding site" evidence="7">
    <location>
        <position position="284"/>
    </location>
    <ligand>
        <name>NADPH</name>
        <dbReference type="ChEBI" id="CHEBI:57783"/>
    </ligand>
</feature>
<reference evidence="15 16" key="1">
    <citation type="journal article" date="2016" name="Nat. Commun.">
        <title>Thousands of microbial genomes shed light on interconnected biogeochemical processes in an aquifer system.</title>
        <authorList>
            <person name="Anantharaman K."/>
            <person name="Brown C.T."/>
            <person name="Hug L.A."/>
            <person name="Sharon I."/>
            <person name="Castelle C.J."/>
            <person name="Probst A.J."/>
            <person name="Thomas B.C."/>
            <person name="Singh A."/>
            <person name="Wilkins M.J."/>
            <person name="Karaoz U."/>
            <person name="Brodie E.L."/>
            <person name="Williams K.H."/>
            <person name="Hubbard S.S."/>
            <person name="Banfield J.F."/>
        </authorList>
    </citation>
    <scope>NUCLEOTIDE SEQUENCE [LARGE SCALE GENOMIC DNA]</scope>
</reference>
<comment type="pathway">
    <text evidence="7">Membrane lipid metabolism; glycerophospholipid metabolism.</text>
</comment>
<feature type="binding site" evidence="7">
    <location>
        <position position="260"/>
    </location>
    <ligand>
        <name>sn-glycerol 3-phosphate</name>
        <dbReference type="ChEBI" id="CHEBI:57597"/>
    </ligand>
</feature>
<dbReference type="NCBIfam" id="NF000940">
    <property type="entry name" value="PRK00094.1-2"/>
    <property type="match status" value="1"/>
</dbReference>
<dbReference type="GO" id="GO:0046167">
    <property type="term" value="P:glycerol-3-phosphate biosynthetic process"/>
    <property type="evidence" value="ECO:0007669"/>
    <property type="project" value="UniProtKB-UniRule"/>
</dbReference>
<dbReference type="PANTHER" id="PTHR11728:SF1">
    <property type="entry name" value="GLYCEROL-3-PHOSPHATE DEHYDROGENASE [NAD(+)] 2, CHLOROPLASTIC"/>
    <property type="match status" value="1"/>
</dbReference>
<dbReference type="Gene3D" id="3.40.50.720">
    <property type="entry name" value="NAD(P)-binding Rossmann-like Domain"/>
    <property type="match status" value="1"/>
</dbReference>
<organism evidence="15 16">
    <name type="scientific">Candidatus Magasanikbacteria bacterium RIFOXYD1_FULL_40_23</name>
    <dbReference type="NCBI Taxonomy" id="1798705"/>
    <lineage>
        <taxon>Bacteria</taxon>
        <taxon>Candidatus Magasanikiibacteriota</taxon>
    </lineage>
</organism>
<feature type="binding site" evidence="7">
    <location>
        <position position="111"/>
    </location>
    <ligand>
        <name>sn-glycerol 3-phosphate</name>
        <dbReference type="ChEBI" id="CHEBI:57597"/>
    </ligand>
</feature>
<sequence length="333" mass="35460">MLQKEKVAVLGAGNMGTAVAQVIASNGFEVRIWNHAGDLEPLQQIKELGENKNYLPGVKLSTNIVCEPDISQAVKGASIVFVVVPSGFVKNVVQSAAPYIPKSATCVDVSKGLDFEGAKYSLTTDVLGKLLPKNKIASISGPAIAGQMALGKFTAMNVVSEDKNAIKMVKKVMENENLKLVSSSDIIGVETSGSFKNVYAIAMGICDGLELPTNTKAILFTTALKEMVLIVKKMGGQSETVYGLAGLGDLAGTGLASASRNRRFGEFLGKGLTPDEAVIKVERVVEGMSAVKALNILSKKYKLKMPLGDLIYRIIYSKADPKKEIDSFLKNLA</sequence>
<comment type="caution">
    <text evidence="15">The sequence shown here is derived from an EMBL/GenBank/DDBJ whole genome shotgun (WGS) entry which is preliminary data.</text>
</comment>
<dbReference type="AlphaFoldDB" id="A0A1F6P853"/>
<dbReference type="InterPro" id="IPR013328">
    <property type="entry name" value="6PGD_dom2"/>
</dbReference>
<gene>
    <name evidence="7" type="primary">gpsA</name>
    <name evidence="15" type="ORF">A2563_05185</name>
</gene>
<feature type="domain" description="Glycerol-3-phosphate dehydrogenase NAD-dependent C-terminal" evidence="14">
    <location>
        <begin position="185"/>
        <end position="325"/>
    </location>
</feature>
<dbReference type="SUPFAM" id="SSF48179">
    <property type="entry name" value="6-phosphogluconate dehydrogenase C-terminal domain-like"/>
    <property type="match status" value="1"/>
</dbReference>
<dbReference type="STRING" id="1798705.A2563_05185"/>
<evidence type="ECO:0000256" key="4">
    <source>
        <dbReference type="ARBA" id="ARBA00023098"/>
    </source>
</evidence>
<dbReference type="InterPro" id="IPR011128">
    <property type="entry name" value="G3P_DH_NAD-dep_N"/>
</dbReference>
<name>A0A1F6P853_9BACT</name>
<accession>A0A1F6P853</accession>
<comment type="catalytic activity">
    <reaction evidence="7 12">
        <text>sn-glycerol 3-phosphate + NADP(+) = dihydroxyacetone phosphate + NADPH + H(+)</text>
        <dbReference type="Rhea" id="RHEA:11096"/>
        <dbReference type="ChEBI" id="CHEBI:15378"/>
        <dbReference type="ChEBI" id="CHEBI:57597"/>
        <dbReference type="ChEBI" id="CHEBI:57642"/>
        <dbReference type="ChEBI" id="CHEBI:57783"/>
        <dbReference type="ChEBI" id="CHEBI:58349"/>
        <dbReference type="EC" id="1.1.1.94"/>
    </reaction>
</comment>
<feature type="binding site" evidence="7">
    <location>
        <position position="286"/>
    </location>
    <ligand>
        <name>NADPH</name>
        <dbReference type="ChEBI" id="CHEBI:57783"/>
    </ligand>
</feature>
<keyword evidence="7 10" id="KW-0520">NAD</keyword>
<dbReference type="Proteomes" id="UP000176634">
    <property type="component" value="Unassembled WGS sequence"/>
</dbReference>
<evidence type="ECO:0000256" key="3">
    <source>
        <dbReference type="ARBA" id="ARBA00023002"/>
    </source>
</evidence>